<accession>X1L020</accession>
<feature type="region of interest" description="Disordered" evidence="1">
    <location>
        <begin position="144"/>
        <end position="173"/>
    </location>
</feature>
<evidence type="ECO:0000256" key="1">
    <source>
        <dbReference type="SAM" id="MobiDB-lite"/>
    </source>
</evidence>
<proteinExistence type="predicted"/>
<comment type="caution">
    <text evidence="2">The sequence shown here is derived from an EMBL/GenBank/DDBJ whole genome shotgun (WGS) entry which is preliminary data.</text>
</comment>
<reference evidence="2" key="1">
    <citation type="journal article" date="2014" name="Front. Microbiol.">
        <title>High frequency of phylogenetically diverse reductive dehalogenase-homologous genes in deep subseafloor sedimentary metagenomes.</title>
        <authorList>
            <person name="Kawai M."/>
            <person name="Futagami T."/>
            <person name="Toyoda A."/>
            <person name="Takaki Y."/>
            <person name="Nishi S."/>
            <person name="Hori S."/>
            <person name="Arai W."/>
            <person name="Tsubouchi T."/>
            <person name="Morono Y."/>
            <person name="Uchiyama I."/>
            <person name="Ito T."/>
            <person name="Fujiyama A."/>
            <person name="Inagaki F."/>
            <person name="Takami H."/>
        </authorList>
    </citation>
    <scope>NUCLEOTIDE SEQUENCE</scope>
    <source>
        <strain evidence="2">Expedition CK06-06</strain>
    </source>
</reference>
<name>X1L020_9ZZZZ</name>
<sequence length="194" mass="21490">KTEEDANKKIEEFQEESQKDLDKLREEKAELEESLEKEKEKEKNFGKLRDSKKGKEEEIGVLTEKITKLEETLKEGIAGIKSDTSKTMVSDAVNVLAGDDKELKEKIQFHYDSFGGEPEDKEGLLRRVENAYILATGAKPETPLTGQILSSAGQGKVPEKTTTGEKGKLADPDAIDVGKKMGITDQAAEKHKLV</sequence>
<protein>
    <submittedName>
        <fullName evidence="2">Uncharacterized protein</fullName>
    </submittedName>
</protein>
<feature type="compositionally biased region" description="Polar residues" evidence="1">
    <location>
        <begin position="144"/>
        <end position="153"/>
    </location>
</feature>
<feature type="compositionally biased region" description="Basic and acidic residues" evidence="1">
    <location>
        <begin position="157"/>
        <end position="173"/>
    </location>
</feature>
<feature type="compositionally biased region" description="Basic and acidic residues" evidence="1">
    <location>
        <begin position="1"/>
        <end position="28"/>
    </location>
</feature>
<feature type="non-terminal residue" evidence="2">
    <location>
        <position position="1"/>
    </location>
</feature>
<organism evidence="2">
    <name type="scientific">marine sediment metagenome</name>
    <dbReference type="NCBI Taxonomy" id="412755"/>
    <lineage>
        <taxon>unclassified sequences</taxon>
        <taxon>metagenomes</taxon>
        <taxon>ecological metagenomes</taxon>
    </lineage>
</organism>
<evidence type="ECO:0000313" key="2">
    <source>
        <dbReference type="EMBL" id="GAI12667.1"/>
    </source>
</evidence>
<dbReference type="AlphaFoldDB" id="X1L020"/>
<feature type="compositionally biased region" description="Basic and acidic residues" evidence="1">
    <location>
        <begin position="34"/>
        <end position="56"/>
    </location>
</feature>
<feature type="region of interest" description="Disordered" evidence="1">
    <location>
        <begin position="1"/>
        <end position="56"/>
    </location>
</feature>
<dbReference type="EMBL" id="BARV01009132">
    <property type="protein sequence ID" value="GAI12667.1"/>
    <property type="molecule type" value="Genomic_DNA"/>
</dbReference>
<gene>
    <name evidence="2" type="ORF">S06H3_18124</name>
</gene>